<dbReference type="InterPro" id="IPR050713">
    <property type="entry name" value="RTP_Phos/Ushers"/>
</dbReference>
<evidence type="ECO:0000256" key="15">
    <source>
        <dbReference type="ARBA" id="ARBA00051722"/>
    </source>
</evidence>
<dbReference type="PRINTS" id="PR00700">
    <property type="entry name" value="PRTYPHPHTASE"/>
</dbReference>
<comment type="subcellular location">
    <subcellularLocation>
        <location evidence="1">Membrane</location>
        <topology evidence="1">Single-pass type I membrane protein</topology>
    </subcellularLocation>
</comment>
<dbReference type="InterPro" id="IPR036116">
    <property type="entry name" value="FN3_sf"/>
</dbReference>
<evidence type="ECO:0000256" key="6">
    <source>
        <dbReference type="ARBA" id="ARBA00022737"/>
    </source>
</evidence>
<feature type="domain" description="Ig-like" evidence="20">
    <location>
        <begin position="141"/>
        <end position="223"/>
    </location>
</feature>
<reference evidence="22" key="1">
    <citation type="journal article" date="2012" name="PLoS Negl. Trop. Dis.">
        <title>A systematically improved high quality genome and transcriptome of the human blood fluke Schistosoma mansoni.</title>
        <authorList>
            <person name="Protasio A.V."/>
            <person name="Tsai I.J."/>
            <person name="Babbage A."/>
            <person name="Nichol S."/>
            <person name="Hunt M."/>
            <person name="Aslett M.A."/>
            <person name="De Silva N."/>
            <person name="Velarde G.S."/>
            <person name="Anderson T.J."/>
            <person name="Clark R.C."/>
            <person name="Davidson C."/>
            <person name="Dillon G.P."/>
            <person name="Holroyd N.E."/>
            <person name="LoVerde P.T."/>
            <person name="Lloyd C."/>
            <person name="McQuillan J."/>
            <person name="Oliveira G."/>
            <person name="Otto T.D."/>
            <person name="Parker-Manuel S.J."/>
            <person name="Quail M.A."/>
            <person name="Wilson R.A."/>
            <person name="Zerlotini A."/>
            <person name="Dunne D.W."/>
            <person name="Berriman M."/>
        </authorList>
    </citation>
    <scope>NUCLEOTIDE SEQUENCE [LARGE SCALE GENOMIC DNA]</scope>
    <source>
        <strain evidence="22">Puerto Rican</strain>
    </source>
</reference>
<dbReference type="PROSITE" id="PS50835">
    <property type="entry name" value="IG_LIKE"/>
    <property type="match status" value="3"/>
</dbReference>
<feature type="compositionally biased region" description="Low complexity" evidence="16">
    <location>
        <begin position="1710"/>
        <end position="1729"/>
    </location>
</feature>
<feature type="domain" description="Fibronectin type-III" evidence="21">
    <location>
        <begin position="1077"/>
        <end position="1181"/>
    </location>
</feature>
<dbReference type="STRING" id="6183.A0A5K4FB45"/>
<dbReference type="InParanoid" id="A0A5K4FB45"/>
<dbReference type="SMART" id="SM00404">
    <property type="entry name" value="PTPc_motif"/>
    <property type="match status" value="2"/>
</dbReference>
<dbReference type="InterPro" id="IPR000387">
    <property type="entry name" value="Tyr_Pase_dom"/>
</dbReference>
<reference evidence="23" key="2">
    <citation type="submission" date="2019-11" db="UniProtKB">
        <authorList>
            <consortium name="WormBaseParasite"/>
        </authorList>
    </citation>
    <scope>IDENTIFICATION</scope>
    <source>
        <strain evidence="23">Puerto Rican</strain>
    </source>
</reference>
<dbReference type="SMART" id="SM00408">
    <property type="entry name" value="IGc2"/>
    <property type="match status" value="3"/>
</dbReference>
<evidence type="ECO:0000256" key="7">
    <source>
        <dbReference type="ARBA" id="ARBA00022801"/>
    </source>
</evidence>
<dbReference type="FunFam" id="3.90.190.10:FF:000002">
    <property type="entry name" value="receptor-type tyrosine-protein phosphatase delta isoform X2"/>
    <property type="match status" value="1"/>
</dbReference>
<evidence type="ECO:0000313" key="22">
    <source>
        <dbReference type="Proteomes" id="UP000008854"/>
    </source>
</evidence>
<comment type="catalytic activity">
    <reaction evidence="15">
        <text>O-phospho-L-tyrosyl-[protein] + H2O = L-tyrosyl-[protein] + phosphate</text>
        <dbReference type="Rhea" id="RHEA:10684"/>
        <dbReference type="Rhea" id="RHEA-COMP:10136"/>
        <dbReference type="Rhea" id="RHEA-COMP:20101"/>
        <dbReference type="ChEBI" id="CHEBI:15377"/>
        <dbReference type="ChEBI" id="CHEBI:43474"/>
        <dbReference type="ChEBI" id="CHEBI:46858"/>
        <dbReference type="ChEBI" id="CHEBI:61978"/>
        <dbReference type="EC" id="3.1.3.48"/>
    </reaction>
</comment>
<evidence type="ECO:0000256" key="17">
    <source>
        <dbReference type="SAM" id="Phobius"/>
    </source>
</evidence>
<keyword evidence="6" id="KW-0677">Repeat</keyword>
<dbReference type="Pfam" id="PF00041">
    <property type="entry name" value="fn3"/>
    <property type="match status" value="4"/>
</dbReference>
<dbReference type="InterPro" id="IPR003599">
    <property type="entry name" value="Ig_sub"/>
</dbReference>
<feature type="domain" description="Fibronectin type-III" evidence="21">
    <location>
        <begin position="976"/>
        <end position="1073"/>
    </location>
</feature>
<dbReference type="InterPro" id="IPR036179">
    <property type="entry name" value="Ig-like_dom_sf"/>
</dbReference>
<evidence type="ECO:0000256" key="3">
    <source>
        <dbReference type="ARBA" id="ARBA00013064"/>
    </source>
</evidence>
<feature type="domain" description="Fibronectin type-III" evidence="21">
    <location>
        <begin position="338"/>
        <end position="454"/>
    </location>
</feature>
<dbReference type="PROSITE" id="PS00383">
    <property type="entry name" value="TYR_PHOSPHATASE_1"/>
    <property type="match status" value="2"/>
</dbReference>
<keyword evidence="10 17" id="KW-0472">Membrane</keyword>
<evidence type="ECO:0000256" key="16">
    <source>
        <dbReference type="SAM" id="MobiDB-lite"/>
    </source>
</evidence>
<proteinExistence type="inferred from homology"/>
<evidence type="ECO:0000256" key="2">
    <source>
        <dbReference type="ARBA" id="ARBA00010504"/>
    </source>
</evidence>
<evidence type="ECO:0000256" key="8">
    <source>
        <dbReference type="ARBA" id="ARBA00022912"/>
    </source>
</evidence>
<evidence type="ECO:0000313" key="23">
    <source>
        <dbReference type="WBParaSite" id="Smp_342880.1"/>
    </source>
</evidence>
<evidence type="ECO:0000259" key="20">
    <source>
        <dbReference type="PROSITE" id="PS50835"/>
    </source>
</evidence>
<dbReference type="FunFam" id="2.60.40.10:FF:000028">
    <property type="entry name" value="Neuronal cell adhesion molecule"/>
    <property type="match status" value="1"/>
</dbReference>
<keyword evidence="4 17" id="KW-0812">Transmembrane</keyword>
<dbReference type="PANTHER" id="PTHR46957">
    <property type="entry name" value="CYTOKINE RECEPTOR"/>
    <property type="match status" value="1"/>
</dbReference>
<feature type="domain" description="Fibronectin type-III" evidence="21">
    <location>
        <begin position="556"/>
        <end position="681"/>
    </location>
</feature>
<evidence type="ECO:0000259" key="21">
    <source>
        <dbReference type="PROSITE" id="PS50853"/>
    </source>
</evidence>
<evidence type="ECO:0000259" key="19">
    <source>
        <dbReference type="PROSITE" id="PS50056"/>
    </source>
</evidence>
<dbReference type="InterPro" id="IPR000242">
    <property type="entry name" value="PTP_cat"/>
</dbReference>
<comment type="similarity">
    <text evidence="2">Belongs to the protein-tyrosine phosphatase family. Receptor class 2A subfamily.</text>
</comment>
<dbReference type="Proteomes" id="UP000008854">
    <property type="component" value="Unassembled WGS sequence"/>
</dbReference>
<dbReference type="ExpressionAtlas" id="A0A5K4FB45">
    <property type="expression patterns" value="baseline and differential"/>
</dbReference>
<dbReference type="SMART" id="SM00194">
    <property type="entry name" value="PTPc"/>
    <property type="match status" value="2"/>
</dbReference>
<dbReference type="InterPro" id="IPR007110">
    <property type="entry name" value="Ig-like_dom"/>
</dbReference>
<evidence type="ECO:0000256" key="14">
    <source>
        <dbReference type="ARBA" id="ARBA00023319"/>
    </source>
</evidence>
<name>A0A5K4FB45_SCHMA</name>
<feature type="transmembrane region" description="Helical" evidence="17">
    <location>
        <begin position="1527"/>
        <end position="1553"/>
    </location>
</feature>
<keyword evidence="14" id="KW-0393">Immunoglobulin domain</keyword>
<dbReference type="InterPro" id="IPR003598">
    <property type="entry name" value="Ig_sub2"/>
</dbReference>
<dbReference type="PROSITE" id="PS50056">
    <property type="entry name" value="TYR_PHOSPHATASE_2"/>
    <property type="match status" value="2"/>
</dbReference>
<feature type="domain" description="Fibronectin type-III" evidence="21">
    <location>
        <begin position="459"/>
        <end position="552"/>
    </location>
</feature>
<dbReference type="SUPFAM" id="SSF52799">
    <property type="entry name" value="(Phosphotyrosine protein) phosphatases II"/>
    <property type="match status" value="2"/>
</dbReference>
<dbReference type="Gene3D" id="2.60.40.10">
    <property type="entry name" value="Immunoglobulins"/>
    <property type="match status" value="9"/>
</dbReference>
<evidence type="ECO:0000256" key="13">
    <source>
        <dbReference type="ARBA" id="ARBA00023180"/>
    </source>
</evidence>
<keyword evidence="8" id="KW-0904">Protein phosphatase</keyword>
<feature type="domain" description="Tyrosine-protein phosphatase" evidence="18">
    <location>
        <begin position="2115"/>
        <end position="2374"/>
    </location>
</feature>
<dbReference type="CDD" id="cd00063">
    <property type="entry name" value="FN3"/>
    <property type="match status" value="5"/>
</dbReference>
<evidence type="ECO:0000256" key="1">
    <source>
        <dbReference type="ARBA" id="ARBA00004479"/>
    </source>
</evidence>
<dbReference type="PRINTS" id="PR00014">
    <property type="entry name" value="FNTYPEIII"/>
</dbReference>
<dbReference type="InterPro" id="IPR013098">
    <property type="entry name" value="Ig_I-set"/>
</dbReference>
<evidence type="ECO:0000256" key="11">
    <source>
        <dbReference type="ARBA" id="ARBA00023157"/>
    </source>
</evidence>
<accession>A0A5K4FB45</accession>
<dbReference type="InterPro" id="IPR003961">
    <property type="entry name" value="FN3_dom"/>
</dbReference>
<dbReference type="PROSITE" id="PS50055">
    <property type="entry name" value="TYR_PHOSPHATASE_PTP"/>
    <property type="match status" value="2"/>
</dbReference>
<dbReference type="FunFam" id="2.60.40.10:FF:000032">
    <property type="entry name" value="palladin isoform X1"/>
    <property type="match status" value="1"/>
</dbReference>
<keyword evidence="9 17" id="KW-1133">Transmembrane helix</keyword>
<evidence type="ECO:0000256" key="10">
    <source>
        <dbReference type="ARBA" id="ARBA00023136"/>
    </source>
</evidence>
<dbReference type="WBParaSite" id="Smp_342880.1">
    <property type="protein sequence ID" value="Smp_342880.1"/>
    <property type="gene ID" value="Smp_342880"/>
</dbReference>
<feature type="domain" description="Ig-like" evidence="20">
    <location>
        <begin position="237"/>
        <end position="329"/>
    </location>
</feature>
<feature type="region of interest" description="Disordered" evidence="16">
    <location>
        <begin position="1709"/>
        <end position="1729"/>
    </location>
</feature>
<dbReference type="SMART" id="SM00409">
    <property type="entry name" value="IG"/>
    <property type="match status" value="3"/>
</dbReference>
<dbReference type="GO" id="GO:0016020">
    <property type="term" value="C:membrane"/>
    <property type="evidence" value="ECO:0007669"/>
    <property type="project" value="UniProtKB-SubCell"/>
</dbReference>
<dbReference type="SUPFAM" id="SSF48726">
    <property type="entry name" value="Immunoglobulin"/>
    <property type="match status" value="3"/>
</dbReference>
<feature type="domain" description="Tyrosine-protein phosphatase" evidence="18">
    <location>
        <begin position="1814"/>
        <end position="2084"/>
    </location>
</feature>
<evidence type="ECO:0000256" key="4">
    <source>
        <dbReference type="ARBA" id="ARBA00022692"/>
    </source>
</evidence>
<dbReference type="Gene3D" id="3.90.190.10">
    <property type="entry name" value="Protein tyrosine phosphatase superfamily"/>
    <property type="match status" value="2"/>
</dbReference>
<dbReference type="InterPro" id="IPR013783">
    <property type="entry name" value="Ig-like_fold"/>
</dbReference>
<dbReference type="SUPFAM" id="SSF49265">
    <property type="entry name" value="Fibronectin type III"/>
    <property type="match status" value="5"/>
</dbReference>
<evidence type="ECO:0000256" key="9">
    <source>
        <dbReference type="ARBA" id="ARBA00022989"/>
    </source>
</evidence>
<dbReference type="Pfam" id="PF07679">
    <property type="entry name" value="I-set"/>
    <property type="match status" value="2"/>
</dbReference>
<dbReference type="FunFam" id="2.60.40.10:FF:000036">
    <property type="entry name" value="receptor-type tyrosine-protein phosphatase delta isoform X1"/>
    <property type="match status" value="1"/>
</dbReference>
<dbReference type="FunCoup" id="A0A5K4FB45">
    <property type="interactions" value="271"/>
</dbReference>
<protein>
    <recommendedName>
        <fullName evidence="3">protein-tyrosine-phosphatase</fullName>
        <ecNumber evidence="3">3.1.3.48</ecNumber>
    </recommendedName>
</protein>
<evidence type="ECO:0000256" key="12">
    <source>
        <dbReference type="ARBA" id="ARBA00023170"/>
    </source>
</evidence>
<evidence type="ECO:0000259" key="18">
    <source>
        <dbReference type="PROSITE" id="PS50055"/>
    </source>
</evidence>
<dbReference type="InterPro" id="IPR016130">
    <property type="entry name" value="Tyr_Pase_AS"/>
</dbReference>
<dbReference type="FunFam" id="3.90.190.10:FF:000088">
    <property type="entry name" value="Receptor protein-tyrosine phosphatase LAR"/>
    <property type="match status" value="1"/>
</dbReference>
<dbReference type="InterPro" id="IPR029021">
    <property type="entry name" value="Prot-tyrosine_phosphatase-like"/>
</dbReference>
<keyword evidence="22" id="KW-1185">Reference proteome</keyword>
<keyword evidence="12" id="KW-0675">Receptor</keyword>
<organism evidence="22 23">
    <name type="scientific">Schistosoma mansoni</name>
    <name type="common">Blood fluke</name>
    <dbReference type="NCBI Taxonomy" id="6183"/>
    <lineage>
        <taxon>Eukaryota</taxon>
        <taxon>Metazoa</taxon>
        <taxon>Spiralia</taxon>
        <taxon>Lophotrochozoa</taxon>
        <taxon>Platyhelminthes</taxon>
        <taxon>Trematoda</taxon>
        <taxon>Digenea</taxon>
        <taxon>Strigeidida</taxon>
        <taxon>Schistosomatoidea</taxon>
        <taxon>Schistosomatidae</taxon>
        <taxon>Schistosoma</taxon>
    </lineage>
</organism>
<dbReference type="PROSITE" id="PS50853">
    <property type="entry name" value="FN3"/>
    <property type="match status" value="5"/>
</dbReference>
<dbReference type="Pfam" id="PF00102">
    <property type="entry name" value="Y_phosphatase"/>
    <property type="match status" value="2"/>
</dbReference>
<dbReference type="PANTHER" id="PTHR46957:SF6">
    <property type="entry name" value="PROTEIN-TYROSINE-PHOSPHATASE"/>
    <property type="match status" value="1"/>
</dbReference>
<dbReference type="Pfam" id="PF13927">
    <property type="entry name" value="Ig_3"/>
    <property type="match status" value="1"/>
</dbReference>
<keyword evidence="13" id="KW-0325">Glycoprotein</keyword>
<sequence>MKQSSKRNSQISSQCFQSIMFFSLSVIGIQCASPQSPAKIIHPPLDTKAIAGESVLFFCQAEGNPLPRVVFRWNNNEITQNRPGLQFKELSADSVALRAKLEPNHNGDTVTCFAQNHVGSDSATAQISVYNANETPPRGFPKVHQDPSATISQVGDSTHLQCDVSAEPQATVYWIKDQFELIDTSLPRFRIVGSGSLVIETLLETDSGAYECMARNEIGTVLSNSGHLHVRRIQFPPTINEMPDKVEVSSGKGTNLTCRAGGFPIPMVWWSTLGTPAGPRPSGPIMLSERALTEPQPHEATLRLTDITESSGYNCIAKNGLGLVRRNVSVIVKQLPAPPSSLDARPIGSTYAVLRWPPSISSGVDSYTVSLQIDDGGLGELSRRQITNIDPSEMKSENSFSLLDTKYSNENPMILYNLTGLSPFTLYSAQVHAVSRVAGLSLPSDLVKFRTAELAPGTPPQVLQAIVDSPDSVVVTWKSPVESNGRITGYKLYYTTRPEDSLNSWLIARTTQEKYHLTKLIPNATYYIKVNAFNAAGDGPVSEQLPIVVTPGVPTAPTNLRGISLKPTNIHLTWTPPEDMSSDRKLLGYKLKFRPATTSSSAVDQISDVKSPLSSASDEEEIKKQKQKSFITETRDIDATATQYLLTDLEPSTRYYLSLAGKSIHGYGVAAQIEVQTNDYPFDLPSPKNVQLRTLTNVSAKICWDQPNLPELMYSTISYEILFGLSNESISPLNATGIIPLPQSICCCFTMMHLRPGTDYRIWLRLVSHKTLPTTIINNHDDNNNGFMNKNVASWPSIDSKNKITGPVSELQAFRTLISVPMKPRKLHLVDIHKRTRLTSVLSGTEQAGVHGQVDLPYLCVELAWDPPEGLHTTKQISYQVFVRLIGPQELIEELTDTTLSSSELYGSSLEREGGHPLLQRRLLANVTGNTFRSSESDRIGYGLTYLFEVALMNTSSVGLTAQLEVTTPDAPPSSSPLHVRLSGLSSSSVEVSWAPPPVQYRNGKLTGYEVRIFEVGAETQTETIIKVTVPGQRQYTARGLKEKTFYTFMVRAFTSAGPGPWSGASNIRTSIELPPPPLDIQASRINQHQIKVTWRIPTREDQSGVGSKQISIQGFRLLYSANNNPYESGQWTSFDVGPVNMAIISHLESKTSYVICIKSRGPDGRYGDCSQPVISRLASGNGESDFSVRGLFCSGDDTSVKVTWQQPKRTEKLEGFKLRIGGSKKFADDAGVIKRLEFPARSVSVTYAALHSGYTYTVSDLEPNSVYDVQLSAYYDLTLNMQSNWETTSCFTQMQRPPFVPTPIPVAVSPSRLQVLLQLSRVSEQYGKIRQYFLVVAPVHLADSSTEKISIDTTITASRGLPSSETRYVAARYLQDYFDPPPRHSRNFTLGSYNVKSNRPQRHVNSSRIPRQTMTTDDEFLYEQDSEIMFDNKALVLGQEYKSFVRACVFQEDQSTSDGPEACTSSAWSHGFGPDRHLPPWSEMMNKHLRDSEFRNKNNLDTSDNRNSNSLGFSLTRGLTGSNRDLFIIGLVAVIISLALIAVICIAFGCFIRRKRRPKLINHLTPNDSTMKQPLMRMNDCGPANGNSFPLMTSGIEVINTNFTSSVDKRGSSVVGNDSLKSGTLIAASSPGPPQSSLISSISATGRPNLITSATPSPLTGIAQLDPRHHVTQAPSPIIDMSVHHGYSLGLTNLNSPPAIQQPMNPFISHRGGTSSSHTGSHPSSLTGSGTGAAYNVMGINNNCVSENNAATMYDGLIIARNGLPGSESGPESAFDMPHLPFEIKGHSMHHPIPVNLLPDHVARLSAADNLLFSQEYESIETEQQFTWENSNLDMNKPKNRYANVIAYDHSRVVLQSIDCVPGSDYINANYIDGYRRMNAYIATQGPTPETFSDFWRMIWEQRVSIIVMMTRLEERSRVKCDQYWPSRGPESFASGLLLVKPVDTIELAYYTIRTFHLTARGIEDECREVKHFQFTGWPDHGVPEYPIPLLLFIRRVRATLTPNTNNMFQSNHNVEQAPIVVHCSAGVGRTGAFIVIDIMLERLKYEKTVDIYGCVKALRKQRNFMVQTEDQYIFIHSALLEVIDAGNTEVPARNLSAHIKKLRMLDATGGSGMELEFKKLAQFRLPHAKYTSAQQGCNKNKNRLLNILPYESTRVPLQPIRGVEGSDYINANFVDSYRDRKAYIATQAPMAKTVEDFWRMIWELNSNIVVMLTNLNERGRECCYPYWPTERSSRYQYYVVDPMVEYNMPNYTLREFKLTDARDGQARTLRQFQFTDWPEHGVPESCEAFIDFLGQVHKTKEQFGQDGPITIHCSAGVGRTGVFLALSIVLERMRHEGIVDMFQTIRMLRTQRPGMVQTEDQYQFCYNAVLEYLSSFDHYSV</sequence>
<dbReference type="EC" id="3.1.3.48" evidence="3"/>
<feature type="domain" description="Ig-like" evidence="20">
    <location>
        <begin position="37"/>
        <end position="128"/>
    </location>
</feature>
<keyword evidence="7" id="KW-0378">Hydrolase</keyword>
<dbReference type="SMART" id="SM00060">
    <property type="entry name" value="FN3"/>
    <property type="match status" value="7"/>
</dbReference>
<dbReference type="AlphaFoldDB" id="A0A5K4FB45"/>
<keyword evidence="11" id="KW-1015">Disulfide bond</keyword>
<dbReference type="InterPro" id="IPR003595">
    <property type="entry name" value="Tyr_Pase_cat"/>
</dbReference>
<keyword evidence="5" id="KW-0732">Signal</keyword>
<feature type="domain" description="Tyrosine specific protein phosphatases" evidence="19">
    <location>
        <begin position="2292"/>
        <end position="2365"/>
    </location>
</feature>
<evidence type="ECO:0000256" key="5">
    <source>
        <dbReference type="ARBA" id="ARBA00022729"/>
    </source>
</evidence>
<dbReference type="GO" id="GO:0004725">
    <property type="term" value="F:protein tyrosine phosphatase activity"/>
    <property type="evidence" value="ECO:0007669"/>
    <property type="project" value="UniProtKB-EC"/>
</dbReference>
<feature type="domain" description="Tyrosine specific protein phosphatases" evidence="19">
    <location>
        <begin position="1992"/>
        <end position="2075"/>
    </location>
</feature>